<dbReference type="Gene3D" id="3.30.950.30">
    <property type="entry name" value="Schlafen, AAA domain"/>
    <property type="match status" value="1"/>
</dbReference>
<evidence type="ECO:0000313" key="3">
    <source>
        <dbReference type="Proteomes" id="UP000217431"/>
    </source>
</evidence>
<dbReference type="InterPro" id="IPR038461">
    <property type="entry name" value="Schlafen_AlbA_2_dom_sf"/>
</dbReference>
<name>A0A0S3UHS2_PREIN</name>
<evidence type="ECO:0000259" key="1">
    <source>
        <dbReference type="Pfam" id="PF04326"/>
    </source>
</evidence>
<reference evidence="2 3" key="1">
    <citation type="journal article" date="2016" name="DNA Res.">
        <title>The complete genome sequencing of Prevotella intermedia strain OMA14 and a subsequent fine-scale, intra-species genomic comparison reveal an unusual amplification of conjugative and mobile transposons and identify a novel Prevotella-lineage-specific repeat.</title>
        <authorList>
            <person name="Naito M."/>
            <person name="Ogura Y."/>
            <person name="Itoh T."/>
            <person name="Shoji M."/>
            <person name="Okamoto M."/>
            <person name="Hayashi T."/>
            <person name="Nakayama K."/>
        </authorList>
    </citation>
    <scope>NUCLEOTIDE SEQUENCE [LARGE SCALE GENOMIC DNA]</scope>
    <source>
        <strain evidence="2 3">OMA14</strain>
    </source>
</reference>
<dbReference type="EMBL" id="AP014597">
    <property type="protein sequence ID" value="BAU16951.1"/>
    <property type="molecule type" value="Genomic_DNA"/>
</dbReference>
<dbReference type="Pfam" id="PF04326">
    <property type="entry name" value="SLFN_AlbA_2"/>
    <property type="match status" value="1"/>
</dbReference>
<feature type="domain" description="Schlafen AlbA-2" evidence="1">
    <location>
        <begin position="23"/>
        <end position="151"/>
    </location>
</feature>
<dbReference type="Proteomes" id="UP000217431">
    <property type="component" value="Chromosome I"/>
</dbReference>
<dbReference type="RefSeq" id="WP_096405008.1">
    <property type="nucleotide sequence ID" value="NZ_AP014597.1"/>
</dbReference>
<accession>A0A0S3UHS2</accession>
<sequence length="338" mass="38796">MIKKDDVEQLLSLRADGNLYHRESQTLEFKEAFNFAGLAEYFRDFSAFANNKGGWLIFGVKDKPKRELIGLSAKSYDQIDKLDPEKISGFLLDIFAGNIQWEHEVFSIGGKKFGVFYIQEAKIKPIICKKDEGDIKNGEIYFRYGGRTQKIQSPELEAIINHRIERQNQQWIDLVSKIGKSGPQNAAILDLDKGAISKNDSQILVVDDELVRSINWIKEGTFSEKEGAPTLKLIGEVQPIDTVEVVKKERVNRLKEYPLSATELADKIKAKSSINKNDTWRIINENHIKDNIDYSIYNFRNKSQEELYEQKGEIPKGVPSIYKETAVDYIIKIYNNEH</sequence>
<dbReference type="PANTHER" id="PTHR30595:SF6">
    <property type="entry name" value="SCHLAFEN ALBA-2 DOMAIN-CONTAINING PROTEIN"/>
    <property type="match status" value="1"/>
</dbReference>
<dbReference type="PANTHER" id="PTHR30595">
    <property type="entry name" value="GLPR-RELATED TRANSCRIPTIONAL REPRESSOR"/>
    <property type="match status" value="1"/>
</dbReference>
<proteinExistence type="predicted"/>
<evidence type="ECO:0000313" key="2">
    <source>
        <dbReference type="EMBL" id="BAU16951.1"/>
    </source>
</evidence>
<organism evidence="2 3">
    <name type="scientific">Prevotella intermedia</name>
    <dbReference type="NCBI Taxonomy" id="28131"/>
    <lineage>
        <taxon>Bacteria</taxon>
        <taxon>Pseudomonadati</taxon>
        <taxon>Bacteroidota</taxon>
        <taxon>Bacteroidia</taxon>
        <taxon>Bacteroidales</taxon>
        <taxon>Prevotellaceae</taxon>
        <taxon>Prevotella</taxon>
    </lineage>
</organism>
<gene>
    <name evidence="2" type="ORF">PIOMA14_I_0443</name>
</gene>
<dbReference type="AlphaFoldDB" id="A0A0S3UHS2"/>
<protein>
    <recommendedName>
        <fullName evidence="1">Schlafen AlbA-2 domain-containing protein</fullName>
    </recommendedName>
</protein>
<dbReference type="InterPro" id="IPR007421">
    <property type="entry name" value="Schlafen_AlbA_2_dom"/>
</dbReference>